<dbReference type="SUPFAM" id="SSF161266">
    <property type="entry name" value="Gam-like"/>
    <property type="match status" value="1"/>
</dbReference>
<evidence type="ECO:0008006" key="3">
    <source>
        <dbReference type="Google" id="ProtNLM"/>
    </source>
</evidence>
<accession>A0A7C6A8G9</accession>
<dbReference type="Gene3D" id="1.20.5.170">
    <property type="match status" value="1"/>
</dbReference>
<dbReference type="GO" id="GO:0003690">
    <property type="term" value="F:double-stranded DNA binding"/>
    <property type="evidence" value="ECO:0007669"/>
    <property type="project" value="InterPro"/>
</dbReference>
<comment type="caution">
    <text evidence="2">The sequence shown here is derived from an EMBL/GenBank/DDBJ whole genome shotgun (WGS) entry which is preliminary data.</text>
</comment>
<dbReference type="InterPro" id="IPR009951">
    <property type="entry name" value="Host-nuc_inhib_Gam"/>
</dbReference>
<proteinExistence type="predicted"/>
<protein>
    <recommendedName>
        <fullName evidence="3">Host-nuclease inhibitor protein Gam</fullName>
    </recommendedName>
</protein>
<feature type="coiled-coil region" evidence="1">
    <location>
        <begin position="17"/>
        <end position="44"/>
    </location>
</feature>
<gene>
    <name evidence="2" type="ORF">ENW73_00575</name>
</gene>
<organism evidence="2">
    <name type="scientific">candidate division WOR-3 bacterium</name>
    <dbReference type="NCBI Taxonomy" id="2052148"/>
    <lineage>
        <taxon>Bacteria</taxon>
        <taxon>Bacteria division WOR-3</taxon>
    </lineage>
</organism>
<evidence type="ECO:0000313" key="2">
    <source>
        <dbReference type="EMBL" id="HHS51349.1"/>
    </source>
</evidence>
<reference evidence="2" key="1">
    <citation type="journal article" date="2020" name="mSystems">
        <title>Genome- and Community-Level Interaction Insights into Carbon Utilization and Element Cycling Functions of Hydrothermarchaeota in Hydrothermal Sediment.</title>
        <authorList>
            <person name="Zhou Z."/>
            <person name="Liu Y."/>
            <person name="Xu W."/>
            <person name="Pan J."/>
            <person name="Luo Z.H."/>
            <person name="Li M."/>
        </authorList>
    </citation>
    <scope>NUCLEOTIDE SEQUENCE [LARGE SCALE GENOMIC DNA]</scope>
    <source>
        <strain evidence="2">SpSt-876</strain>
    </source>
</reference>
<evidence type="ECO:0000256" key="1">
    <source>
        <dbReference type="SAM" id="Coils"/>
    </source>
</evidence>
<dbReference type="EMBL" id="DTLI01000016">
    <property type="protein sequence ID" value="HHS51349.1"/>
    <property type="molecule type" value="Genomic_DNA"/>
</dbReference>
<dbReference type="Pfam" id="PF07352">
    <property type="entry name" value="Phage_Mu_Gam"/>
    <property type="match status" value="1"/>
</dbReference>
<name>A0A7C6A8G9_UNCW3</name>
<dbReference type="AlphaFoldDB" id="A0A7C6A8G9"/>
<sequence>MRIKPKNLYPIPDLKTADEVLRKIAELKRNIIVLESEAQEKIDKIKDGLNSKISPILQEIERYELSLSAFANAQKDELFKDRKTIEITFGFLGFRQSTKISITNQTLKLLKQFGYNEAIIVKESVNKEVLQTYSESQLAEVKAKKIVEDNFWYELKNDVQK</sequence>
<keyword evidence="1" id="KW-0175">Coiled coil</keyword>
<dbReference type="GO" id="GO:0042262">
    <property type="term" value="P:DNA protection"/>
    <property type="evidence" value="ECO:0007669"/>
    <property type="project" value="InterPro"/>
</dbReference>